<dbReference type="Pfam" id="PF05762">
    <property type="entry name" value="VWA_CoxE"/>
    <property type="match status" value="1"/>
</dbReference>
<evidence type="ECO:0000313" key="2">
    <source>
        <dbReference type="Proteomes" id="UP000189670"/>
    </source>
</evidence>
<dbReference type="InterPro" id="IPR008912">
    <property type="entry name" value="Uncharacterised_CoxE"/>
</dbReference>
<accession>A0A1V1PHR6</accession>
<protein>
    <submittedName>
        <fullName evidence="1">VWA containing CoxE family protein</fullName>
    </submittedName>
</protein>
<gene>
    <name evidence="1" type="ORF">OMM_00208</name>
</gene>
<sequence length="456" mass="52876">MIDPLALFVNCCRSSGLAIATAEVLDCMGQLRYIDLLDESQFKSVLQTNFVKSYRLIPQFEKLYDLFFHQLKSDLPTWHTDSQTDLMTDMQTYLENSVTGDLDTDIIDFLFDDPNAFLQQLYKIQTLSEEHQQGVKSNMSALNMRLSIMLTINQVRSRMATFSGDNHSQQDIHEVIDLLERRLDRANALLRDDFTYDDDHIQVVRSKDSYRKNLGDVPFSDLSPDEIEEMRDVVNGLVRKLKDVVGRRYAAMRKGRIDIKKTLRRADKFQGVPMQLVYRNRPPKKGKIVTLCDVSGSVWSAARFMLNLIYSIQEYFSQVNSFVFVGGLTEVTDTLNRFDINAAIETIMNNPAINYQDHTDYGETFRQFYKSHMPCLNLKTTLIIVGDGRSNYLNPQGHILEEMRNHSCRVIWLNPEPERFWNTGDSEMKTYSQHCHEVRPCINLNQLMSFIEHLVL</sequence>
<reference evidence="2" key="1">
    <citation type="submission" date="2012-11" db="EMBL/GenBank/DDBJ databases">
        <authorList>
            <person name="Lucero-Rivera Y.E."/>
            <person name="Tovar-Ramirez D."/>
        </authorList>
    </citation>
    <scope>NUCLEOTIDE SEQUENCE [LARGE SCALE GENOMIC DNA]</scope>
    <source>
        <strain evidence="2">Araruama</strain>
    </source>
</reference>
<evidence type="ECO:0000313" key="1">
    <source>
        <dbReference type="EMBL" id="ETR74439.1"/>
    </source>
</evidence>
<dbReference type="SUPFAM" id="SSF53300">
    <property type="entry name" value="vWA-like"/>
    <property type="match status" value="1"/>
</dbReference>
<dbReference type="PIRSF" id="PIRSF010256">
    <property type="entry name" value="CoxE_vWa"/>
    <property type="match status" value="1"/>
</dbReference>
<dbReference type="Proteomes" id="UP000189670">
    <property type="component" value="Unassembled WGS sequence"/>
</dbReference>
<proteinExistence type="predicted"/>
<dbReference type="InterPro" id="IPR011195">
    <property type="entry name" value="UCP010256"/>
</dbReference>
<dbReference type="PANTHER" id="PTHR39338">
    <property type="entry name" value="BLL5662 PROTEIN-RELATED"/>
    <property type="match status" value="1"/>
</dbReference>
<organism evidence="1 2">
    <name type="scientific">Candidatus Magnetoglobus multicellularis str. Araruama</name>
    <dbReference type="NCBI Taxonomy" id="890399"/>
    <lineage>
        <taxon>Bacteria</taxon>
        <taxon>Pseudomonadati</taxon>
        <taxon>Thermodesulfobacteriota</taxon>
        <taxon>Desulfobacteria</taxon>
        <taxon>Desulfobacterales</taxon>
        <taxon>Desulfobacteraceae</taxon>
        <taxon>Candidatus Magnetoglobus</taxon>
    </lineage>
</organism>
<comment type="caution">
    <text evidence="1">The sequence shown here is derived from an EMBL/GenBank/DDBJ whole genome shotgun (WGS) entry which is preliminary data.</text>
</comment>
<name>A0A1V1PHR6_9BACT</name>
<dbReference type="EMBL" id="ATBP01000007">
    <property type="protein sequence ID" value="ETR74439.1"/>
    <property type="molecule type" value="Genomic_DNA"/>
</dbReference>
<dbReference type="AlphaFoldDB" id="A0A1V1PHR6"/>
<dbReference type="InterPro" id="IPR036465">
    <property type="entry name" value="vWFA_dom_sf"/>
</dbReference>
<dbReference type="PANTHER" id="PTHR39338:SF5">
    <property type="entry name" value="BLR6139 PROTEIN"/>
    <property type="match status" value="1"/>
</dbReference>